<feature type="region of interest" description="Disordered" evidence="1">
    <location>
        <begin position="378"/>
        <end position="502"/>
    </location>
</feature>
<feature type="compositionally biased region" description="Polar residues" evidence="1">
    <location>
        <begin position="926"/>
        <end position="957"/>
    </location>
</feature>
<keyword evidence="3" id="KW-1185">Reference proteome</keyword>
<evidence type="ECO:0000313" key="3">
    <source>
        <dbReference type="Proteomes" id="UP000298787"/>
    </source>
</evidence>
<dbReference type="EMBL" id="CM014096">
    <property type="protein sequence ID" value="TKS87301.1"/>
    <property type="molecule type" value="Genomic_DNA"/>
</dbReference>
<protein>
    <submittedName>
        <fullName evidence="2">Uncharacterized protein</fullName>
    </submittedName>
</protein>
<gene>
    <name evidence="2" type="ORF">D9C73_021425</name>
</gene>
<feature type="compositionally biased region" description="Polar residues" evidence="1">
    <location>
        <begin position="641"/>
        <end position="652"/>
    </location>
</feature>
<feature type="compositionally biased region" description="Pro residues" evidence="1">
    <location>
        <begin position="383"/>
        <end position="392"/>
    </location>
</feature>
<sequence length="1263" mass="133952">MSTKEASSTFSIYSSTFLHLQLHLLHLQLHLSPSTAPPFSIYSSTFSIYSSTFSIYSSTFLHLQLHLLHLQLHLSPSPPFSMSVYSSTFFHLQLHLSPSTAPPFSMSVYSSVTQSVVRGPLVVRERPQVMCFYFVHVSLRPGTTDRDTVHHRGHSDSASRAPFYTDPLTTALEGRTEPDRAEPQHVPAASPVRDRLRDRASGEGANPIHSNPSQPSPCPAHTATNGSPVPPHPGLIKLQEGLESLNPEPTKLHHSPAPSNSGSTELHEGLESLNPGPTEHQESLRLSPAELPQSPTHSHSGSAELHKSPMLSAAGSPQLQQTVTSMQSQQSPQQIGHSSFGCSQNSTEGQLHFESQQSPMRGSFLSCSHAYSLHSPTWVQPEPAEPQLPPSPVKDYRPCSTHIIGQPQHSPPQRQHSPTPHSPARVGTLHSKSPTQDSKPTLDQESPGSSSPAQDISTLDQDLSARGDTSLRPISAPCSPSPAQLRATHCSLSQPASPVQTHFAPPVRPSELGLLPSQLATQSGVAKECTQTGSTKLKSSELTPNLDGQTLESSPAPLRPTVPGESRGTNGSLTLSLDHSSPIPVPAIPTPESLVHVSASVEHSSLTHSARADETEASHVYHSPSYDSPSHSREAVEAPDTVTSPRTESSVLPSAVQLDSGLCEPTDSIRQTSPTPATSSAVSPVRVSQCPASPPHSPDGSAVENQQSAALGSPWCQRAASPIDATSTQAIPGQASPVRSSPTQDNTAMPSTSPPPSQVSPPHTQALDSPVPTSSEWPGASPSPDSVGPVLANPEQSETSPCVHGPVQPDAGPGSPPQTITVDLCEEQQQGEAEVEDLHHTTEDEEPVESAEGEEEEEVQQQEEEEQQSASLCHPAGREVGPPSPAVQSSSGEALTPTSLCAVQLGSDQSAPSSPVLPQTAPPSPLTTTSHSALPLQKTCNSPSSSPPASHVTSPQSASPPPLRAGSLEASPSSPHRTALLPCSSSCSPHTPLEEELTNQQEAEAAEGAEAVLEDGAFSCHVMSAGDDRQSQSQFEPVAVATEAARDEHQSHAEPSEREEEEEQQEEEQEPTVSDVAAAGEAVAGQQQMREEQDAKEEEQGEGVRGRTDEEEVEEAREGTEQEAQSDVEEEEPVSPVLELDPSLDMEVMELMTSSPPPAFLHLSSPSPPPFSRQGKGRILRPPHCSSSRPLDDLSIRLRQSPFSTEASPETSPTRLPITPPPLSPPSPPLRSPPPARESPPLSKVTPTGDGCLLICSSLFPPL</sequence>
<feature type="compositionally biased region" description="Polar residues" evidence="1">
    <location>
        <begin position="724"/>
        <end position="749"/>
    </location>
</feature>
<feature type="compositionally biased region" description="Polar residues" evidence="1">
    <location>
        <begin position="340"/>
        <end position="357"/>
    </location>
</feature>
<feature type="compositionally biased region" description="Polar residues" evidence="1">
    <location>
        <begin position="886"/>
        <end position="917"/>
    </location>
</feature>
<feature type="compositionally biased region" description="Low complexity" evidence="1">
    <location>
        <begin position="406"/>
        <end position="423"/>
    </location>
</feature>
<feature type="compositionally biased region" description="Low complexity" evidence="1">
    <location>
        <begin position="620"/>
        <end position="629"/>
    </location>
</feature>
<feature type="compositionally biased region" description="Polar residues" evidence="1">
    <location>
        <begin position="1201"/>
        <end position="1210"/>
    </location>
</feature>
<feature type="compositionally biased region" description="Basic and acidic residues" evidence="1">
    <location>
        <begin position="610"/>
        <end position="619"/>
    </location>
</feature>
<dbReference type="AlphaFoldDB" id="A0A4U5VHP2"/>
<feature type="compositionally biased region" description="Low complexity" evidence="1">
    <location>
        <begin position="318"/>
        <end position="339"/>
    </location>
</feature>
<feature type="compositionally biased region" description="Basic and acidic residues" evidence="1">
    <location>
        <begin position="1044"/>
        <end position="1056"/>
    </location>
</feature>
<name>A0A4U5VHP2_COLLU</name>
<feature type="compositionally biased region" description="Polar residues" evidence="1">
    <location>
        <begin position="430"/>
        <end position="461"/>
    </location>
</feature>
<feature type="compositionally biased region" description="Basic and acidic residues" evidence="1">
    <location>
        <begin position="192"/>
        <end position="201"/>
    </location>
</feature>
<organism evidence="2 3">
    <name type="scientific">Collichthys lucidus</name>
    <name type="common">Big head croaker</name>
    <name type="synonym">Sciaena lucida</name>
    <dbReference type="NCBI Taxonomy" id="240159"/>
    <lineage>
        <taxon>Eukaryota</taxon>
        <taxon>Metazoa</taxon>
        <taxon>Chordata</taxon>
        <taxon>Craniata</taxon>
        <taxon>Vertebrata</taxon>
        <taxon>Euteleostomi</taxon>
        <taxon>Actinopterygii</taxon>
        <taxon>Neopterygii</taxon>
        <taxon>Teleostei</taxon>
        <taxon>Neoteleostei</taxon>
        <taxon>Acanthomorphata</taxon>
        <taxon>Eupercaria</taxon>
        <taxon>Sciaenidae</taxon>
        <taxon>Collichthys</taxon>
    </lineage>
</organism>
<accession>A0A4U5VHP2</accession>
<feature type="compositionally biased region" description="Polar residues" evidence="1">
    <location>
        <begin position="817"/>
        <end position="831"/>
    </location>
</feature>
<evidence type="ECO:0000256" key="1">
    <source>
        <dbReference type="SAM" id="MobiDB-lite"/>
    </source>
</evidence>
<feature type="compositionally biased region" description="Low complexity" evidence="1">
    <location>
        <begin position="1076"/>
        <end position="1088"/>
    </location>
</feature>
<feature type="compositionally biased region" description="Low complexity" evidence="1">
    <location>
        <begin position="1002"/>
        <end position="1011"/>
    </location>
</feature>
<feature type="compositionally biased region" description="Low complexity" evidence="1">
    <location>
        <begin position="672"/>
        <end position="685"/>
    </location>
</feature>
<feature type="compositionally biased region" description="Acidic residues" evidence="1">
    <location>
        <begin position="843"/>
        <end position="867"/>
    </location>
</feature>
<dbReference type="Proteomes" id="UP000298787">
    <property type="component" value="Chromosome 19"/>
</dbReference>
<feature type="compositionally biased region" description="Pro residues" evidence="1">
    <location>
        <begin position="1218"/>
        <end position="1238"/>
    </location>
</feature>
<feature type="compositionally biased region" description="Polar residues" evidence="1">
    <location>
        <begin position="567"/>
        <end position="579"/>
    </location>
</feature>
<feature type="compositionally biased region" description="Acidic residues" evidence="1">
    <location>
        <begin position="1057"/>
        <end position="1070"/>
    </location>
</feature>
<proteinExistence type="predicted"/>
<feature type="region of interest" description="Disordered" evidence="1">
    <location>
        <begin position="525"/>
        <end position="711"/>
    </location>
</feature>
<feature type="region of interest" description="Disordered" evidence="1">
    <location>
        <begin position="724"/>
        <end position="1249"/>
    </location>
</feature>
<evidence type="ECO:0000313" key="2">
    <source>
        <dbReference type="EMBL" id="TKS87301.1"/>
    </source>
</evidence>
<reference evidence="2 3" key="1">
    <citation type="submission" date="2019-01" db="EMBL/GenBank/DDBJ databases">
        <title>Genome Assembly of Collichthys lucidus.</title>
        <authorList>
            <person name="Cai M."/>
            <person name="Xiao S."/>
        </authorList>
    </citation>
    <scope>NUCLEOTIDE SEQUENCE [LARGE SCALE GENOMIC DNA]</scope>
    <source>
        <strain evidence="2">JT15FE1705JMU</strain>
        <tissue evidence="2">Muscle</tissue>
    </source>
</reference>
<feature type="region of interest" description="Disordered" evidence="1">
    <location>
        <begin position="143"/>
        <end position="357"/>
    </location>
</feature>
<feature type="compositionally biased region" description="Polar residues" evidence="1">
    <location>
        <begin position="490"/>
        <end position="500"/>
    </location>
</feature>
<feature type="compositionally biased region" description="Basic and acidic residues" evidence="1">
    <location>
        <begin position="174"/>
        <end position="183"/>
    </location>
</feature>
<feature type="compositionally biased region" description="Acidic residues" evidence="1">
    <location>
        <begin position="1124"/>
        <end position="1133"/>
    </location>
</feature>
<feature type="compositionally biased region" description="Basic and acidic residues" evidence="1">
    <location>
        <begin position="143"/>
        <end position="157"/>
    </location>
</feature>
<feature type="compositionally biased region" description="Polar residues" evidence="1">
    <location>
        <begin position="525"/>
        <end position="553"/>
    </location>
</feature>